<name>W6QWL3_PENRF</name>
<dbReference type="EMBL" id="HG792017">
    <property type="protein sequence ID" value="CDM33917.1"/>
    <property type="molecule type" value="Genomic_DNA"/>
</dbReference>
<evidence type="ECO:0000313" key="1">
    <source>
        <dbReference type="EMBL" id="CDM33917.1"/>
    </source>
</evidence>
<dbReference type="Proteomes" id="UP000030686">
    <property type="component" value="Unassembled WGS sequence"/>
</dbReference>
<organism evidence="1 2">
    <name type="scientific">Penicillium roqueforti (strain FM164)</name>
    <dbReference type="NCBI Taxonomy" id="1365484"/>
    <lineage>
        <taxon>Eukaryota</taxon>
        <taxon>Fungi</taxon>
        <taxon>Dikarya</taxon>
        <taxon>Ascomycota</taxon>
        <taxon>Pezizomycotina</taxon>
        <taxon>Eurotiomycetes</taxon>
        <taxon>Eurotiomycetidae</taxon>
        <taxon>Eurotiales</taxon>
        <taxon>Aspergillaceae</taxon>
        <taxon>Penicillium</taxon>
    </lineage>
</organism>
<gene>
    <name evidence="1" type="ORF">PROQFM164_S03g000641</name>
</gene>
<evidence type="ECO:0000313" key="2">
    <source>
        <dbReference type="Proteomes" id="UP000030686"/>
    </source>
</evidence>
<protein>
    <submittedName>
        <fullName evidence="1">Genomic scaffold, ProqFM164S03</fullName>
    </submittedName>
</protein>
<keyword evidence="2" id="KW-1185">Reference proteome</keyword>
<sequence length="191" mass="22228">MADIHSSPEDITTSLPALDVRYESKFKDYNLSNITHVVAHLSDRKIKNNMDSNADISNEYDTENYLNIIGNMLSVTFFGNENQLEWLHTEQIGRRKFVAFTNIEKKEKRIQSPSLSPRDGKLQVVEVIFMRTSPREIQKVFWRPARPIVLRRVLARVKNSLELARVRVMRRRLDVNHRKVTPRPRKGSASA</sequence>
<accession>W6QWL3</accession>
<dbReference type="OrthoDB" id="5234589at2759"/>
<dbReference type="AlphaFoldDB" id="W6QWL3"/>
<reference evidence="1" key="1">
    <citation type="journal article" date="2014" name="Nat. Commun.">
        <title>Multiple recent horizontal transfers of a large genomic region in cheese making fungi.</title>
        <authorList>
            <person name="Cheeseman K."/>
            <person name="Ropars J."/>
            <person name="Renault P."/>
            <person name="Dupont J."/>
            <person name="Gouzy J."/>
            <person name="Branca A."/>
            <person name="Abraham A.L."/>
            <person name="Ceppi M."/>
            <person name="Conseiller E."/>
            <person name="Debuchy R."/>
            <person name="Malagnac F."/>
            <person name="Goarin A."/>
            <person name="Silar P."/>
            <person name="Lacoste S."/>
            <person name="Sallet E."/>
            <person name="Bensimon A."/>
            <person name="Giraud T."/>
            <person name="Brygoo Y."/>
        </authorList>
    </citation>
    <scope>NUCLEOTIDE SEQUENCE [LARGE SCALE GENOMIC DNA]</scope>
    <source>
        <strain evidence="1">FM164</strain>
    </source>
</reference>
<dbReference type="STRING" id="1365484.W6QWL3"/>
<dbReference type="OMA" id="MRTNPRE"/>
<proteinExistence type="predicted"/>